<evidence type="ECO:0000313" key="2">
    <source>
        <dbReference type="EMBL" id="OMJ96002.1"/>
    </source>
</evidence>
<evidence type="ECO:0000256" key="1">
    <source>
        <dbReference type="SAM" id="Coils"/>
    </source>
</evidence>
<keyword evidence="3" id="KW-1185">Reference proteome</keyword>
<keyword evidence="1" id="KW-0175">Coiled coil</keyword>
<dbReference type="OrthoDB" id="327158at2759"/>
<evidence type="ECO:0000313" key="3">
    <source>
        <dbReference type="Proteomes" id="UP000187209"/>
    </source>
</evidence>
<protein>
    <submittedName>
        <fullName evidence="2">Uncharacterized protein</fullName>
    </submittedName>
</protein>
<name>A0A1R2D413_9CILI</name>
<dbReference type="EMBL" id="MPUH01000004">
    <property type="protein sequence ID" value="OMJ96002.1"/>
    <property type="molecule type" value="Genomic_DNA"/>
</dbReference>
<accession>A0A1R2D413</accession>
<dbReference type="Proteomes" id="UP000187209">
    <property type="component" value="Unassembled WGS sequence"/>
</dbReference>
<feature type="coiled-coil region" evidence="1">
    <location>
        <begin position="232"/>
        <end position="404"/>
    </location>
</feature>
<sequence>MKRSVPQVKEQIAGCSKLLKDTSQIFTSSNNYSVNSSMNFLDPTCTTLKSPRSKNFPTELLLESIEKDLKELDDSFAFQWDDELSMIYAAKCLKQATQKILQEKKDSHSLSKTQDNYDSKYLLLKKLETQLKIKEKNLHDSEKNLEQENVRLEQLSQKLFEENLKIKAEKTIIEESYAKINEENLKVGMQMKKLDEKYAEIIGALQNYDIKELAQTAINSSIYNKEGHQEFDISLKLELEKKARRLEEFEQELKERENRIKNTEYSQGELAEALQKTKKELKKLAKKQEDQIRNEALALSQKKLSMEAKERELDFKVSELNRELINIENMKNDLRDCKDKIINEQQDFKENYSVKIGELIKAHEMLGEKLKSIAEKEEKLDSSLNDAQKKHHELEEKDKILQKIEKPKEKFEKLRMEWEDMQSDYYERSLALEITEKSLKDKETVFLLSHSNDNEGLAAFHKEINLKIDFLHKEEQEMLRIQKFSAQLKEDNEITSSLLHKMHEDLIKQQDEFFEEQENLKKRKETLQILIKSLDPEGSLASSSSKV</sequence>
<dbReference type="AlphaFoldDB" id="A0A1R2D413"/>
<reference evidence="2 3" key="1">
    <citation type="submission" date="2016-11" db="EMBL/GenBank/DDBJ databases">
        <title>The macronuclear genome of Stentor coeruleus: a giant cell with tiny introns.</title>
        <authorList>
            <person name="Slabodnick M."/>
            <person name="Ruby J.G."/>
            <person name="Reiff S.B."/>
            <person name="Swart E.C."/>
            <person name="Gosai S."/>
            <person name="Prabakaran S."/>
            <person name="Witkowska E."/>
            <person name="Larue G.E."/>
            <person name="Fisher S."/>
            <person name="Freeman R.M."/>
            <person name="Gunawardena J."/>
            <person name="Chu W."/>
            <person name="Stover N.A."/>
            <person name="Gregory B.D."/>
            <person name="Nowacki M."/>
            <person name="Derisi J."/>
            <person name="Roy S.W."/>
            <person name="Marshall W.F."/>
            <person name="Sood P."/>
        </authorList>
    </citation>
    <scope>NUCLEOTIDE SEQUENCE [LARGE SCALE GENOMIC DNA]</scope>
    <source>
        <strain evidence="2">WM001</strain>
    </source>
</reference>
<organism evidence="2 3">
    <name type="scientific">Stentor coeruleus</name>
    <dbReference type="NCBI Taxonomy" id="5963"/>
    <lineage>
        <taxon>Eukaryota</taxon>
        <taxon>Sar</taxon>
        <taxon>Alveolata</taxon>
        <taxon>Ciliophora</taxon>
        <taxon>Postciliodesmatophora</taxon>
        <taxon>Heterotrichea</taxon>
        <taxon>Heterotrichida</taxon>
        <taxon>Stentoridae</taxon>
        <taxon>Stentor</taxon>
    </lineage>
</organism>
<proteinExistence type="predicted"/>
<gene>
    <name evidence="2" type="ORF">SteCoe_376</name>
</gene>
<comment type="caution">
    <text evidence="2">The sequence shown here is derived from an EMBL/GenBank/DDBJ whole genome shotgun (WGS) entry which is preliminary data.</text>
</comment>
<feature type="coiled-coil region" evidence="1">
    <location>
        <begin position="124"/>
        <end position="165"/>
    </location>
</feature>